<comment type="caution">
    <text evidence="1">The sequence shown here is derived from an EMBL/GenBank/DDBJ whole genome shotgun (WGS) entry which is preliminary data.</text>
</comment>
<sequence length="321" mass="35967">MKSTSGNLLLKLYRTSVVSFRVLGRLHPKWLQDNKSKLEKEEYDRYFHQHQLIKDLNQTDPANFNKILDLVQKLQESGQPPRAIAKDLAPDFDISALAQITSQLSRELELYAYGCCQVLVWSVRDAAVAFEDVLTEHAYGGEINPIVTFATLSEKTTIISPEVLLRAGVPCCRFHIPYKQPDDPYFYSHKNVTAGTDLEAHWNLEKSSESTSQLTPNASHRLKLNSTSSTSLAITKAVPTSGGIQTFLDRAADDGLVIVHSPRFKNKQLGYFRRSTAIKGKRALPSCKEKQIVKEGQVICYVEQLGGDLPIELDYNALVSK</sequence>
<keyword evidence="2" id="KW-1185">Reference proteome</keyword>
<dbReference type="EMBL" id="CM042016">
    <property type="protein sequence ID" value="KAI3701139.1"/>
    <property type="molecule type" value="Genomic_DNA"/>
</dbReference>
<accession>A0ACB8ZUW3</accession>
<name>A0ACB8ZUW3_CICIN</name>
<reference evidence="1 2" key="2">
    <citation type="journal article" date="2022" name="Mol. Ecol. Resour.">
        <title>The genomes of chicory, endive, great burdock and yacon provide insights into Asteraceae paleo-polyploidization history and plant inulin production.</title>
        <authorList>
            <person name="Fan W."/>
            <person name="Wang S."/>
            <person name="Wang H."/>
            <person name="Wang A."/>
            <person name="Jiang F."/>
            <person name="Liu H."/>
            <person name="Zhao H."/>
            <person name="Xu D."/>
            <person name="Zhang Y."/>
        </authorList>
    </citation>
    <scope>NUCLEOTIDE SEQUENCE [LARGE SCALE GENOMIC DNA]</scope>
    <source>
        <strain evidence="2">cv. Punajuju</strain>
        <tissue evidence="1">Leaves</tissue>
    </source>
</reference>
<gene>
    <name evidence="1" type="ORF">L2E82_45784</name>
</gene>
<evidence type="ECO:0000313" key="1">
    <source>
        <dbReference type="EMBL" id="KAI3701139.1"/>
    </source>
</evidence>
<proteinExistence type="predicted"/>
<reference evidence="2" key="1">
    <citation type="journal article" date="2022" name="Mol. Ecol. Resour.">
        <title>The genomes of chicory, endive, great burdock and yacon provide insights into Asteraceae palaeo-polyploidization history and plant inulin production.</title>
        <authorList>
            <person name="Fan W."/>
            <person name="Wang S."/>
            <person name="Wang H."/>
            <person name="Wang A."/>
            <person name="Jiang F."/>
            <person name="Liu H."/>
            <person name="Zhao H."/>
            <person name="Xu D."/>
            <person name="Zhang Y."/>
        </authorList>
    </citation>
    <scope>NUCLEOTIDE SEQUENCE [LARGE SCALE GENOMIC DNA]</scope>
    <source>
        <strain evidence="2">cv. Punajuju</strain>
    </source>
</reference>
<dbReference type="Proteomes" id="UP001055811">
    <property type="component" value="Linkage Group LG08"/>
</dbReference>
<evidence type="ECO:0000313" key="2">
    <source>
        <dbReference type="Proteomes" id="UP001055811"/>
    </source>
</evidence>
<organism evidence="1 2">
    <name type="scientific">Cichorium intybus</name>
    <name type="common">Chicory</name>
    <dbReference type="NCBI Taxonomy" id="13427"/>
    <lineage>
        <taxon>Eukaryota</taxon>
        <taxon>Viridiplantae</taxon>
        <taxon>Streptophyta</taxon>
        <taxon>Embryophyta</taxon>
        <taxon>Tracheophyta</taxon>
        <taxon>Spermatophyta</taxon>
        <taxon>Magnoliopsida</taxon>
        <taxon>eudicotyledons</taxon>
        <taxon>Gunneridae</taxon>
        <taxon>Pentapetalae</taxon>
        <taxon>asterids</taxon>
        <taxon>campanulids</taxon>
        <taxon>Asterales</taxon>
        <taxon>Asteraceae</taxon>
        <taxon>Cichorioideae</taxon>
        <taxon>Cichorieae</taxon>
        <taxon>Cichoriinae</taxon>
        <taxon>Cichorium</taxon>
    </lineage>
</organism>
<protein>
    <submittedName>
        <fullName evidence="1">Uncharacterized protein</fullName>
    </submittedName>
</protein>